<feature type="domain" description="ABC transmembrane type-1" evidence="13">
    <location>
        <begin position="46"/>
        <end position="367"/>
    </location>
</feature>
<dbReference type="InterPro" id="IPR017871">
    <property type="entry name" value="ABC_transporter-like_CS"/>
</dbReference>
<comment type="similarity">
    <text evidence="2">Belongs to the ABC transporter superfamily. ABCB family. Multidrug resistance exporter (TC 3.A.1.201) subfamily.</text>
</comment>
<feature type="domain" description="ABC transmembrane type-1" evidence="13">
    <location>
        <begin position="747"/>
        <end position="1044"/>
    </location>
</feature>
<evidence type="ECO:0000256" key="2">
    <source>
        <dbReference type="ARBA" id="ARBA00007577"/>
    </source>
</evidence>
<evidence type="ECO:0000313" key="15">
    <source>
        <dbReference type="Proteomes" id="UP000660729"/>
    </source>
</evidence>
<evidence type="ECO:0000256" key="4">
    <source>
        <dbReference type="ARBA" id="ARBA00022475"/>
    </source>
</evidence>
<keyword evidence="7" id="KW-0547">Nucleotide-binding</keyword>
<dbReference type="GO" id="GO:0005886">
    <property type="term" value="C:plasma membrane"/>
    <property type="evidence" value="ECO:0007669"/>
    <property type="project" value="UniProtKB-SubCell"/>
</dbReference>
<dbReference type="GO" id="GO:0005743">
    <property type="term" value="C:mitochondrial inner membrane"/>
    <property type="evidence" value="ECO:0007669"/>
    <property type="project" value="TreeGrafter"/>
</dbReference>
<keyword evidence="9 11" id="KW-1133">Transmembrane helix</keyword>
<dbReference type="Gene3D" id="1.20.1560.10">
    <property type="entry name" value="ABC transporter type 1, transmembrane domain"/>
    <property type="match status" value="1"/>
</dbReference>
<comment type="caution">
    <text evidence="14">The sequence shown here is derived from an EMBL/GenBank/DDBJ whole genome shotgun (WGS) entry which is preliminary data.</text>
</comment>
<dbReference type="Proteomes" id="UP000660729">
    <property type="component" value="Unassembled WGS sequence"/>
</dbReference>
<evidence type="ECO:0000256" key="8">
    <source>
        <dbReference type="ARBA" id="ARBA00022840"/>
    </source>
</evidence>
<name>A0A8H6VKJ1_9PEZI</name>
<keyword evidence="4" id="KW-1003">Cell membrane</keyword>
<evidence type="ECO:0000259" key="13">
    <source>
        <dbReference type="PROSITE" id="PS50929"/>
    </source>
</evidence>
<keyword evidence="3" id="KW-0813">Transport</keyword>
<dbReference type="PROSITE" id="PS00211">
    <property type="entry name" value="ABC_TRANSPORTER_1"/>
    <property type="match status" value="2"/>
</dbReference>
<dbReference type="InterPro" id="IPR003439">
    <property type="entry name" value="ABC_transporter-like_ATP-bd"/>
</dbReference>
<dbReference type="InterPro" id="IPR036640">
    <property type="entry name" value="ABC1_TM_sf"/>
</dbReference>
<evidence type="ECO:0000256" key="7">
    <source>
        <dbReference type="ARBA" id="ARBA00022741"/>
    </source>
</evidence>
<dbReference type="InterPro" id="IPR003593">
    <property type="entry name" value="AAA+_ATPase"/>
</dbReference>
<gene>
    <name evidence="14" type="ORF">HII31_04836</name>
</gene>
<dbReference type="PROSITE" id="PS50929">
    <property type="entry name" value="ABC_TM1F"/>
    <property type="match status" value="2"/>
</dbReference>
<dbReference type="FunFam" id="3.40.50.300:FF:000913">
    <property type="entry name" value="ABC multidrug transporter SitT"/>
    <property type="match status" value="1"/>
</dbReference>
<keyword evidence="5 11" id="KW-0812">Transmembrane</keyword>
<dbReference type="InterPro" id="IPR011527">
    <property type="entry name" value="ABC1_TM_dom"/>
</dbReference>
<feature type="transmembrane region" description="Helical" evidence="11">
    <location>
        <begin position="712"/>
        <end position="732"/>
    </location>
</feature>
<evidence type="ECO:0000256" key="11">
    <source>
        <dbReference type="SAM" id="Phobius"/>
    </source>
</evidence>
<dbReference type="PANTHER" id="PTHR43394:SF11">
    <property type="entry name" value="ATP-BINDING CASSETTE TRANSPORTER"/>
    <property type="match status" value="1"/>
</dbReference>
<feature type="transmembrane region" description="Helical" evidence="11">
    <location>
        <begin position="305"/>
        <end position="324"/>
    </location>
</feature>
<dbReference type="EMBL" id="JABCIY010000071">
    <property type="protein sequence ID" value="KAF7193767.1"/>
    <property type="molecule type" value="Genomic_DNA"/>
</dbReference>
<dbReference type="GO" id="GO:0090374">
    <property type="term" value="P:oligopeptide export from mitochondrion"/>
    <property type="evidence" value="ECO:0007669"/>
    <property type="project" value="TreeGrafter"/>
</dbReference>
<dbReference type="Pfam" id="PF00005">
    <property type="entry name" value="ABC_tran"/>
    <property type="match status" value="2"/>
</dbReference>
<feature type="transmembrane region" description="Helical" evidence="11">
    <location>
        <begin position="336"/>
        <end position="355"/>
    </location>
</feature>
<keyword evidence="6" id="KW-0677">Repeat</keyword>
<dbReference type="PROSITE" id="PS50893">
    <property type="entry name" value="ABC_TRANSPORTER_2"/>
    <property type="match status" value="2"/>
</dbReference>
<organism evidence="14 15">
    <name type="scientific">Pseudocercospora fuligena</name>
    <dbReference type="NCBI Taxonomy" id="685502"/>
    <lineage>
        <taxon>Eukaryota</taxon>
        <taxon>Fungi</taxon>
        <taxon>Dikarya</taxon>
        <taxon>Ascomycota</taxon>
        <taxon>Pezizomycotina</taxon>
        <taxon>Dothideomycetes</taxon>
        <taxon>Dothideomycetidae</taxon>
        <taxon>Mycosphaerellales</taxon>
        <taxon>Mycosphaerellaceae</taxon>
        <taxon>Pseudocercospora</taxon>
    </lineage>
</organism>
<feature type="transmembrane region" description="Helical" evidence="11">
    <location>
        <begin position="776"/>
        <end position="797"/>
    </location>
</feature>
<accession>A0A8H6VKJ1</accession>
<dbReference type="SUPFAM" id="SSF52540">
    <property type="entry name" value="P-loop containing nucleoside triphosphate hydrolases"/>
    <property type="match status" value="2"/>
</dbReference>
<dbReference type="CDD" id="cd18577">
    <property type="entry name" value="ABC_6TM_Pgp_ABCB1_D1_like"/>
    <property type="match status" value="1"/>
</dbReference>
<dbReference type="PANTHER" id="PTHR43394">
    <property type="entry name" value="ATP-DEPENDENT PERMEASE MDL1, MITOCHONDRIAL"/>
    <property type="match status" value="1"/>
</dbReference>
<dbReference type="CDD" id="cd18578">
    <property type="entry name" value="ABC_6TM_Pgp_ABCB1_D2_like"/>
    <property type="match status" value="1"/>
</dbReference>
<feature type="domain" description="ABC transporter" evidence="12">
    <location>
        <begin position="1087"/>
        <end position="1322"/>
    </location>
</feature>
<evidence type="ECO:0000256" key="3">
    <source>
        <dbReference type="ARBA" id="ARBA00022448"/>
    </source>
</evidence>
<evidence type="ECO:0000256" key="5">
    <source>
        <dbReference type="ARBA" id="ARBA00022692"/>
    </source>
</evidence>
<evidence type="ECO:0000259" key="12">
    <source>
        <dbReference type="PROSITE" id="PS50893"/>
    </source>
</evidence>
<feature type="transmembrane region" description="Helical" evidence="11">
    <location>
        <begin position="187"/>
        <end position="217"/>
    </location>
</feature>
<keyword evidence="10 11" id="KW-0472">Membrane</keyword>
<feature type="transmembrane region" description="Helical" evidence="11">
    <location>
        <begin position="223"/>
        <end position="244"/>
    </location>
</feature>
<evidence type="ECO:0000256" key="6">
    <source>
        <dbReference type="ARBA" id="ARBA00022737"/>
    </source>
</evidence>
<dbReference type="OrthoDB" id="6500128at2759"/>
<feature type="transmembrane region" description="Helical" evidence="11">
    <location>
        <begin position="976"/>
        <end position="1003"/>
    </location>
</feature>
<feature type="non-terminal residue" evidence="14">
    <location>
        <position position="1330"/>
    </location>
</feature>
<dbReference type="InterPro" id="IPR027417">
    <property type="entry name" value="P-loop_NTPase"/>
</dbReference>
<evidence type="ECO:0000256" key="9">
    <source>
        <dbReference type="ARBA" id="ARBA00022989"/>
    </source>
</evidence>
<keyword evidence="8" id="KW-0067">ATP-binding</keyword>
<evidence type="ECO:0000256" key="1">
    <source>
        <dbReference type="ARBA" id="ARBA00004651"/>
    </source>
</evidence>
<feature type="transmembrane region" description="Helical" evidence="11">
    <location>
        <begin position="744"/>
        <end position="764"/>
    </location>
</feature>
<feature type="transmembrane region" description="Helical" evidence="11">
    <location>
        <begin position="876"/>
        <end position="895"/>
    </location>
</feature>
<dbReference type="GO" id="GO:0005524">
    <property type="term" value="F:ATP binding"/>
    <property type="evidence" value="ECO:0007669"/>
    <property type="project" value="UniProtKB-KW"/>
</dbReference>
<feature type="domain" description="ABC transporter" evidence="12">
    <location>
        <begin position="405"/>
        <end position="646"/>
    </location>
</feature>
<feature type="transmembrane region" description="Helical" evidence="11">
    <location>
        <begin position="900"/>
        <end position="918"/>
    </location>
</feature>
<feature type="transmembrane region" description="Helical" evidence="11">
    <location>
        <begin position="1015"/>
        <end position="1036"/>
    </location>
</feature>
<evidence type="ECO:0000256" key="10">
    <source>
        <dbReference type="ARBA" id="ARBA00023136"/>
    </source>
</evidence>
<dbReference type="Gene3D" id="3.40.50.300">
    <property type="entry name" value="P-loop containing nucleotide triphosphate hydrolases"/>
    <property type="match status" value="2"/>
</dbReference>
<comment type="subcellular location">
    <subcellularLocation>
        <location evidence="1">Cell membrane</location>
        <topology evidence="1">Multi-pass membrane protein</topology>
    </subcellularLocation>
</comment>
<dbReference type="SMART" id="SM00382">
    <property type="entry name" value="AAA"/>
    <property type="match status" value="2"/>
</dbReference>
<feature type="transmembrane region" description="Helical" evidence="11">
    <location>
        <begin position="98"/>
        <end position="122"/>
    </location>
</feature>
<dbReference type="Pfam" id="PF00664">
    <property type="entry name" value="ABC_membrane"/>
    <property type="match status" value="3"/>
</dbReference>
<reference evidence="14" key="1">
    <citation type="submission" date="2020-04" db="EMBL/GenBank/DDBJ databases">
        <title>Draft genome resource of the tomato pathogen Pseudocercospora fuligena.</title>
        <authorList>
            <person name="Zaccaron A."/>
        </authorList>
    </citation>
    <scope>NUCLEOTIDE SEQUENCE</scope>
    <source>
        <strain evidence="14">PF001</strain>
    </source>
</reference>
<dbReference type="InterPro" id="IPR039421">
    <property type="entry name" value="Type_1_exporter"/>
</dbReference>
<proteinExistence type="inferred from homology"/>
<keyword evidence="15" id="KW-1185">Reference proteome</keyword>
<dbReference type="SUPFAM" id="SSF90123">
    <property type="entry name" value="ABC transporter transmembrane region"/>
    <property type="match status" value="3"/>
</dbReference>
<protein>
    <submittedName>
        <fullName evidence="14">ABC multidrug transporter MDR5</fullName>
    </submittedName>
</protein>
<evidence type="ECO:0000313" key="14">
    <source>
        <dbReference type="EMBL" id="KAF7193767.1"/>
    </source>
</evidence>
<dbReference type="GO" id="GO:0016887">
    <property type="term" value="F:ATP hydrolysis activity"/>
    <property type="evidence" value="ECO:0007669"/>
    <property type="project" value="InterPro"/>
</dbReference>
<dbReference type="FunFam" id="3.40.50.300:FF:000299">
    <property type="entry name" value="ABC transporter ATP-binding protein/permease"/>
    <property type="match status" value="1"/>
</dbReference>
<feature type="transmembrane region" description="Helical" evidence="11">
    <location>
        <begin position="40"/>
        <end position="65"/>
    </location>
</feature>
<sequence>PDAKDLYITPKIPLEMPPRVEWKSQPSYIRVFQYADHVSWLLNGMAFLTAIVSGFATPAMCVVFGEFTTAFVEFDSGEMILSTFKHETNRLRHVSDLYLVYLFLAKLVCAYTSTVCSSIAALSTTMEMRKDYLKSLLQQETAYFENPHMSRSPALDIAANANVINQGIAENLALVSECSHKHKTMSVIAFVQVSALIGVGQVIQGFSTFGGAIIVAFVVQWKLAVMTFAIVPFVIIVTGICLAVDAKVEGGLAEIYNRAGETAAEVFASIKDVQIFSLHAMEAEKYDAMLANAVRMGMRKRPNQGILFASDDFAIFCGYAVAFWRGVRMYRDGEVASVGQVVTVILAMIAAATFLRQIASQLIVIDKAARAANRLFGRSKIIDRQTLLDPLSSEGIRPEDCSGELRFEDVQFVYPSRPEARVLRNINMSMSSGQMTTIVGASGCGKSTIMKLLLRCYGPTAGRVLLDGVNIDELNLKWLRTTIRAVEQEPLLFSGTILENVMHGLTGTVHEDSTPEQKRLLVEEACKVVNAHEFIQELPESYDTLIRSQTLSGGQKQRLAIARAIVADPAILIMDEPTSALDVETEARLIDTIRQRSRTCILVTHSIVLAQRADKVIFLEEGALRSQGHHEHLLRHDRKYAELFAAGQVDSERPRSVNGADIAVPIDGDKACSSLVHVSALESTSDTNMMSDHVNHGVAMTLVMLFREQKSLWPLCAMMAFVCCLAGTVHHLSYSNKTRIRRLLWLAVIFTIQAIILARMLEAFKDRHGARAVIKADFWALMFFVIALAEALIWFFLGWGSVTVSQLPHANAASVDPSRIANANIHQRLARSYRLRIFESLLRQSTEFFDAHGPGSLTAKLATIAMNLQELMSVNVFLIWMDCIIIVCSSIFGIAKGPQLGLLCVFAALPPILVSGYLRVRLESKLEASTMARFDDSASFATETISAHRVVAMFTLESTMMARYSKQLSGLTRKSVPAISVIMLWYALSQSIQFLSFALGFWYGARLVSQGKYSMTQFVEIFVAIFFGGEAASAMFQYSSSISKALISANSMFHLQQSAQTRDGNSYHPQDNEKPFDTGVQGAPPSIRFDSVSFTYPYRPEKRALENIDISIESGQFVAFVGRSGSGKSTMLNLLCRLYGPTSGQILVNHAPICDVPVQTYRRLIGLVEQEPRLHRGTIRENIVLGLAGHSVTDADIQNACMEAQIWDFVQSLPEGTNSHIGGSLSGGQKQRLALARALIRKPKILLLDEATSALDVEGERAVEEAVFTSNKDRTTIVVAHRLNTIRGADVIYVFHQGQIVESGRHEELLRKSGRYWSMWRCQEKGLAGF</sequence>
<dbReference type="GO" id="GO:0015421">
    <property type="term" value="F:ABC-type oligopeptide transporter activity"/>
    <property type="evidence" value="ECO:0007669"/>
    <property type="project" value="TreeGrafter"/>
</dbReference>